<dbReference type="Pfam" id="PF02563">
    <property type="entry name" value="Poly_export"/>
    <property type="match status" value="1"/>
</dbReference>
<gene>
    <name evidence="4" type="ORF">ACFSSA_01280</name>
</gene>
<evidence type="ECO:0000313" key="5">
    <source>
        <dbReference type="Proteomes" id="UP001597375"/>
    </source>
</evidence>
<evidence type="ECO:0000313" key="4">
    <source>
        <dbReference type="EMBL" id="MFD2255294.1"/>
    </source>
</evidence>
<dbReference type="RefSeq" id="WP_386817953.1">
    <property type="nucleotide sequence ID" value="NZ_JBHUIT010000001.1"/>
</dbReference>
<dbReference type="Proteomes" id="UP001597375">
    <property type="component" value="Unassembled WGS sequence"/>
</dbReference>
<dbReference type="InterPro" id="IPR019554">
    <property type="entry name" value="Soluble_ligand-bd"/>
</dbReference>
<name>A0ABW5D4E8_9BACT</name>
<reference evidence="5" key="1">
    <citation type="journal article" date="2019" name="Int. J. Syst. Evol. Microbiol.">
        <title>The Global Catalogue of Microorganisms (GCM) 10K type strain sequencing project: providing services to taxonomists for standard genome sequencing and annotation.</title>
        <authorList>
            <consortium name="The Broad Institute Genomics Platform"/>
            <consortium name="The Broad Institute Genome Sequencing Center for Infectious Disease"/>
            <person name="Wu L."/>
            <person name="Ma J."/>
        </authorList>
    </citation>
    <scope>NUCLEOTIDE SEQUENCE [LARGE SCALE GENOMIC DNA]</scope>
    <source>
        <strain evidence="5">CGMCC 4.7106</strain>
    </source>
</reference>
<feature type="domain" description="Polysaccharide export protein N-terminal" evidence="2">
    <location>
        <begin position="22"/>
        <end position="97"/>
    </location>
</feature>
<dbReference type="PANTHER" id="PTHR33619:SF3">
    <property type="entry name" value="POLYSACCHARIDE EXPORT PROTEIN GFCE-RELATED"/>
    <property type="match status" value="1"/>
</dbReference>
<keyword evidence="1" id="KW-0732">Signal</keyword>
<dbReference type="PANTHER" id="PTHR33619">
    <property type="entry name" value="POLYSACCHARIDE EXPORT PROTEIN GFCE-RELATED"/>
    <property type="match status" value="1"/>
</dbReference>
<proteinExistence type="predicted"/>
<organism evidence="4 5">
    <name type="scientific">Luteolibacter algae</name>
    <dbReference type="NCBI Taxonomy" id="454151"/>
    <lineage>
        <taxon>Bacteria</taxon>
        <taxon>Pseudomonadati</taxon>
        <taxon>Verrucomicrobiota</taxon>
        <taxon>Verrucomicrobiia</taxon>
        <taxon>Verrucomicrobiales</taxon>
        <taxon>Verrucomicrobiaceae</taxon>
        <taxon>Luteolibacter</taxon>
    </lineage>
</organism>
<dbReference type="EMBL" id="JBHUIT010000001">
    <property type="protein sequence ID" value="MFD2255294.1"/>
    <property type="molecule type" value="Genomic_DNA"/>
</dbReference>
<dbReference type="Gene3D" id="3.10.560.10">
    <property type="entry name" value="Outer membrane lipoprotein wza domain like"/>
    <property type="match status" value="1"/>
</dbReference>
<dbReference type="Pfam" id="PF10531">
    <property type="entry name" value="SLBB"/>
    <property type="match status" value="1"/>
</dbReference>
<protein>
    <submittedName>
        <fullName evidence="4">Polysaccharide biosynthesis/export family protein</fullName>
    </submittedName>
</protein>
<dbReference type="Gene3D" id="3.30.1950.10">
    <property type="entry name" value="wza like domain"/>
    <property type="match status" value="1"/>
</dbReference>
<keyword evidence="5" id="KW-1185">Reference proteome</keyword>
<accession>A0ABW5D4E8</accession>
<dbReference type="InterPro" id="IPR003715">
    <property type="entry name" value="Poly_export_N"/>
</dbReference>
<feature type="domain" description="Soluble ligand binding" evidence="3">
    <location>
        <begin position="108"/>
        <end position="159"/>
    </location>
</feature>
<dbReference type="InterPro" id="IPR049712">
    <property type="entry name" value="Poly_export"/>
</dbReference>
<evidence type="ECO:0000256" key="1">
    <source>
        <dbReference type="ARBA" id="ARBA00022729"/>
    </source>
</evidence>
<evidence type="ECO:0000259" key="3">
    <source>
        <dbReference type="Pfam" id="PF10531"/>
    </source>
</evidence>
<comment type="caution">
    <text evidence="4">The sequence shown here is derived from an EMBL/GenBank/DDBJ whole genome shotgun (WGS) entry which is preliminary data.</text>
</comment>
<evidence type="ECO:0000259" key="2">
    <source>
        <dbReference type="Pfam" id="PF02563"/>
    </source>
</evidence>
<sequence length="187" mass="20275">MNLRSIFIAFLAILGLITPTMAQIQSGQAVQITIMGVPAEEKQKIDAVYPVSQSGTVNMPFIGVVRASGLQPETLAASIQNAYRAAQIYTNPTIQVIASSGDTLVEQMVHIGGQVRRPGPAKYSSNLTIYQAVQAAGGATEFGSLKRVKLYRNGKTQVFDLTNPQFMRVPLKPDDTIEVPQKNWLGQ</sequence>